<reference evidence="1 2" key="1">
    <citation type="submission" date="2017-09" db="EMBL/GenBank/DDBJ databases">
        <title>Large-scale bioinformatics analysis of Bacillus genomes uncovers conserved roles of natural products in bacterial physiology.</title>
        <authorList>
            <consortium name="Agbiome Team Llc"/>
            <person name="Bleich R.M."/>
            <person name="Grubbs K.J."/>
            <person name="Santa Maria K.C."/>
            <person name="Allen S.E."/>
            <person name="Farag S."/>
            <person name="Shank E.A."/>
            <person name="Bowers A."/>
        </authorList>
    </citation>
    <scope>NUCLEOTIDE SEQUENCE [LARGE SCALE GENOMIC DNA]</scope>
    <source>
        <strain evidence="1 2">AFS070861</strain>
    </source>
</reference>
<dbReference type="Proteomes" id="UP000224386">
    <property type="component" value="Unassembled WGS sequence"/>
</dbReference>
<gene>
    <name evidence="1" type="ORF">COK05_25160</name>
</gene>
<evidence type="ECO:0000313" key="2">
    <source>
        <dbReference type="Proteomes" id="UP000224386"/>
    </source>
</evidence>
<evidence type="ECO:0008006" key="3">
    <source>
        <dbReference type="Google" id="ProtNLM"/>
    </source>
</evidence>
<protein>
    <recommendedName>
        <fullName evidence="3">Group-specific protein</fullName>
    </recommendedName>
</protein>
<name>A0A2B2LHP5_BACCE</name>
<organism evidence="1 2">
    <name type="scientific">Bacillus cereus</name>
    <dbReference type="NCBI Taxonomy" id="1396"/>
    <lineage>
        <taxon>Bacteria</taxon>
        <taxon>Bacillati</taxon>
        <taxon>Bacillota</taxon>
        <taxon>Bacilli</taxon>
        <taxon>Bacillales</taxon>
        <taxon>Bacillaceae</taxon>
        <taxon>Bacillus</taxon>
        <taxon>Bacillus cereus group</taxon>
    </lineage>
</organism>
<dbReference type="EMBL" id="NVAP01000052">
    <property type="protein sequence ID" value="PFQ41819.1"/>
    <property type="molecule type" value="Genomic_DNA"/>
</dbReference>
<dbReference type="AlphaFoldDB" id="A0A2B2LHP5"/>
<comment type="caution">
    <text evidence="1">The sequence shown here is derived from an EMBL/GenBank/DDBJ whole genome shotgun (WGS) entry which is preliminary data.</text>
</comment>
<dbReference type="RefSeq" id="WP_098614720.1">
    <property type="nucleotide sequence ID" value="NZ_NVAP01000052.1"/>
</dbReference>
<sequence length="200" mass="21879">MYQYWYLNSMENEEQYNNQISMASLYSQPQITKAEGMNGLKIPGNRSYRVYPVGWDSSTNYTGFNPQPPPFSWGQPINYVGMMPQGHSANWAPLPGHAGFNFQNPPFPWAQPFNHTGMFAQGHLAALLSPPANPFNFSTNKWGVFGNPPGWGGQVSPMGWGNNGGNGQLGMLGNLLTAGKGTMNGIGMISSLIGMGKFFF</sequence>
<proteinExistence type="predicted"/>
<evidence type="ECO:0000313" key="1">
    <source>
        <dbReference type="EMBL" id="PFQ41819.1"/>
    </source>
</evidence>
<accession>A0A2B2LHP5</accession>